<dbReference type="PANTHER" id="PTHR13780:SF101">
    <property type="entry name" value="SNF1-RELATED PROTEIN KINASE REGULATORY SUBUNIT GAMMA-LIKE PV42A"/>
    <property type="match status" value="1"/>
</dbReference>
<dbReference type="Pfam" id="PF00571">
    <property type="entry name" value="CBS"/>
    <property type="match status" value="1"/>
</dbReference>
<evidence type="ECO:0000259" key="4">
    <source>
        <dbReference type="PROSITE" id="PS51371"/>
    </source>
</evidence>
<proteinExistence type="predicted"/>
<feature type="domain" description="CBS" evidence="4">
    <location>
        <begin position="312"/>
        <end position="371"/>
    </location>
</feature>
<evidence type="ECO:0000313" key="6">
    <source>
        <dbReference type="Proteomes" id="UP001603857"/>
    </source>
</evidence>
<evidence type="ECO:0000256" key="3">
    <source>
        <dbReference type="PROSITE-ProRule" id="PRU00703"/>
    </source>
</evidence>
<reference evidence="5 6" key="1">
    <citation type="submission" date="2024-08" db="EMBL/GenBank/DDBJ databases">
        <title>Insights into the chromosomal genome structure of Flemingia macrophylla.</title>
        <authorList>
            <person name="Ding Y."/>
            <person name="Zhao Y."/>
            <person name="Bi W."/>
            <person name="Wu M."/>
            <person name="Zhao G."/>
            <person name="Gong Y."/>
            <person name="Li W."/>
            <person name="Zhang P."/>
        </authorList>
    </citation>
    <scope>NUCLEOTIDE SEQUENCE [LARGE SCALE GENOMIC DNA]</scope>
    <source>
        <strain evidence="5">DYQJB</strain>
        <tissue evidence="5">Leaf</tissue>
    </source>
</reference>
<dbReference type="InterPro" id="IPR046342">
    <property type="entry name" value="CBS_dom_sf"/>
</dbReference>
<evidence type="ECO:0000256" key="1">
    <source>
        <dbReference type="ARBA" id="ARBA00022737"/>
    </source>
</evidence>
<keyword evidence="6" id="KW-1185">Reference proteome</keyword>
<dbReference type="SMART" id="SM00116">
    <property type="entry name" value="CBS"/>
    <property type="match status" value="2"/>
</dbReference>
<evidence type="ECO:0000313" key="5">
    <source>
        <dbReference type="EMBL" id="KAL2332472.1"/>
    </source>
</evidence>
<dbReference type="InterPro" id="IPR050511">
    <property type="entry name" value="AMPK_gamma/SDS23_families"/>
</dbReference>
<dbReference type="Gene3D" id="3.10.580.10">
    <property type="entry name" value="CBS-domain"/>
    <property type="match status" value="2"/>
</dbReference>
<gene>
    <name evidence="5" type="ORF">Fmac_020053</name>
</gene>
<dbReference type="Proteomes" id="UP001603857">
    <property type="component" value="Unassembled WGS sequence"/>
</dbReference>
<dbReference type="SUPFAM" id="SSF54631">
    <property type="entry name" value="CBS-domain pair"/>
    <property type="match status" value="2"/>
</dbReference>
<sequence>MQGSERMRLKETKVKDLMVHKRRLVEVPHTASLAHTMNTLVSNKVAAVPVAAPPGQWIGAGGSMIVESDKQTGAVRKHYIGMVTMLDIVAHIAGNDHLSGGDNVTQDLDQKMSDPVSSIIGHSFEGLSLWTLNPNTSLLDCMEVLSKGVHRAMVPVDGQEESVSAGVELVESASSYQMLTQMDVLRFLNNRARDLQSILSLSVQDLGANTEQIYAITDRTKLVHAIKCLKAAMLNAVPIVRASDVGEEDHKQHINASLGRCRKLIGTFSATDLKGCYMATLKSWLGISALAFTEEVASSPLFTESDMQNRGSRRELVTCYAESPLSEVIEKAVTRHVHRIWVVDQEGLLMGVVSLTDIIRKRVVKLEKKDGGDKKMSEYE</sequence>
<protein>
    <recommendedName>
        <fullName evidence="4">CBS domain-containing protein</fullName>
    </recommendedName>
</protein>
<accession>A0ABD1M9K1</accession>
<dbReference type="InterPro" id="IPR000644">
    <property type="entry name" value="CBS_dom"/>
</dbReference>
<keyword evidence="2 3" id="KW-0129">CBS domain</keyword>
<name>A0ABD1M9K1_9FABA</name>
<keyword evidence="1" id="KW-0677">Repeat</keyword>
<dbReference type="PROSITE" id="PS51371">
    <property type="entry name" value="CBS"/>
    <property type="match status" value="1"/>
</dbReference>
<dbReference type="AlphaFoldDB" id="A0ABD1M9K1"/>
<comment type="caution">
    <text evidence="5">The sequence shown here is derived from an EMBL/GenBank/DDBJ whole genome shotgun (WGS) entry which is preliminary data.</text>
</comment>
<organism evidence="5 6">
    <name type="scientific">Flemingia macrophylla</name>
    <dbReference type="NCBI Taxonomy" id="520843"/>
    <lineage>
        <taxon>Eukaryota</taxon>
        <taxon>Viridiplantae</taxon>
        <taxon>Streptophyta</taxon>
        <taxon>Embryophyta</taxon>
        <taxon>Tracheophyta</taxon>
        <taxon>Spermatophyta</taxon>
        <taxon>Magnoliopsida</taxon>
        <taxon>eudicotyledons</taxon>
        <taxon>Gunneridae</taxon>
        <taxon>Pentapetalae</taxon>
        <taxon>rosids</taxon>
        <taxon>fabids</taxon>
        <taxon>Fabales</taxon>
        <taxon>Fabaceae</taxon>
        <taxon>Papilionoideae</taxon>
        <taxon>50 kb inversion clade</taxon>
        <taxon>NPAAA clade</taxon>
        <taxon>indigoferoid/millettioid clade</taxon>
        <taxon>Phaseoleae</taxon>
        <taxon>Flemingia</taxon>
    </lineage>
</organism>
<dbReference type="EMBL" id="JBGMDY010000006">
    <property type="protein sequence ID" value="KAL2332472.1"/>
    <property type="molecule type" value="Genomic_DNA"/>
</dbReference>
<evidence type="ECO:0000256" key="2">
    <source>
        <dbReference type="ARBA" id="ARBA00023122"/>
    </source>
</evidence>
<dbReference type="PANTHER" id="PTHR13780">
    <property type="entry name" value="AMP-ACTIVATED PROTEIN KINASE, GAMMA REGULATORY SUBUNIT"/>
    <property type="match status" value="1"/>
</dbReference>